<keyword evidence="8" id="KW-1185">Reference proteome</keyword>
<reference evidence="7 8" key="1">
    <citation type="submission" date="2018-12" db="EMBL/GenBank/DDBJ databases">
        <authorList>
            <person name="Toschakov S.V."/>
        </authorList>
    </citation>
    <scope>NUCLEOTIDE SEQUENCE [LARGE SCALE GENOMIC DNA]</scope>
    <source>
        <strain evidence="7 8">GM2012</strain>
    </source>
</reference>
<evidence type="ECO:0000313" key="8">
    <source>
        <dbReference type="Proteomes" id="UP000280296"/>
    </source>
</evidence>
<sequence>MSLELSRAASVEAPGPSSQGTPGEAPPRRLPVRRPPAVLAPVRSGTSVPAVRAFDAGSGMPALRQVGTPRAARKVGVALMVALLGLPFVLALVPWRQSVFGDGSVIGYHPLDRQFQVEAPISGRVISYAVIEGDQVRRGDLIATVKNVDPRYLETLRSQEENYQAALEQATQAVAAYTAALRQKEAERDQAILEAEAGILEAERKVQEAEQKVAEAQTDASGYQILYEQAKALYERGLEAGQAVVKAEQTYRTAERKLDQAREQRNQAQAALEQAKAKRKVVEAKAQAEIEKARTDIQTAEMKVQEARVKLTDTQVKIRQQEQGGRVLAPRAGTVLRLLTNVGEGAYVKEGDPLAILVPETPRLAAELYLPGRDIPLVRVGDPVRLQFEGWPALQFIGWPAAAVGTFPGKVALVDPTTTKGGKFRVLAVPDLDGPELRYRERQGGPFAPGTTVTGLSSGQSGTIVAVKPDEKDPRAGVLVLERTTGEFLPDEPIASSGETKAVVKSPWPSRRFLRQGARANGWVLLREVPLGYEIWRRLNGFAPVVAQDEPELTEGDGAGKDDKPKLKRPK</sequence>
<dbReference type="PRINTS" id="PR01490">
    <property type="entry name" value="RTXTOXIND"/>
</dbReference>
<dbReference type="AlphaFoldDB" id="A0A432MMR6"/>
<dbReference type="GO" id="GO:0030313">
    <property type="term" value="C:cell envelope"/>
    <property type="evidence" value="ECO:0007669"/>
    <property type="project" value="UniProtKB-SubCell"/>
</dbReference>
<organism evidence="7 8">
    <name type="scientific">Tautonia sociabilis</name>
    <dbReference type="NCBI Taxonomy" id="2080755"/>
    <lineage>
        <taxon>Bacteria</taxon>
        <taxon>Pseudomonadati</taxon>
        <taxon>Planctomycetota</taxon>
        <taxon>Planctomycetia</taxon>
        <taxon>Isosphaerales</taxon>
        <taxon>Isosphaeraceae</taxon>
        <taxon>Tautonia</taxon>
    </lineage>
</organism>
<name>A0A432MMR6_9BACT</name>
<feature type="domain" description="Multidrug resistance protein MdtA-like barrel-sandwich hybrid" evidence="6">
    <location>
        <begin position="114"/>
        <end position="358"/>
    </location>
</feature>
<keyword evidence="2 3" id="KW-0175">Coiled coil</keyword>
<feature type="region of interest" description="Disordered" evidence="4">
    <location>
        <begin position="1"/>
        <end position="32"/>
    </location>
</feature>
<reference evidence="7 8" key="2">
    <citation type="submission" date="2019-01" db="EMBL/GenBank/DDBJ databases">
        <title>Tautonia sociabilis, a novel thermotolerant planctomycete of Isosphaeraceae family, isolated from a 4000 m deep subterranean habitat.</title>
        <authorList>
            <person name="Kovaleva O.L."/>
            <person name="Elcheninov A.G."/>
            <person name="Van Heerden E."/>
            <person name="Toshchakov S.V."/>
            <person name="Novikov A."/>
            <person name="Bonch-Osmolovskaya E.A."/>
            <person name="Kublanov I.V."/>
        </authorList>
    </citation>
    <scope>NUCLEOTIDE SEQUENCE [LARGE SCALE GENOMIC DNA]</scope>
    <source>
        <strain evidence="7 8">GM2012</strain>
    </source>
</reference>
<dbReference type="EMBL" id="RYZH01000009">
    <property type="protein sequence ID" value="RUL88590.1"/>
    <property type="molecule type" value="Genomic_DNA"/>
</dbReference>
<evidence type="ECO:0000256" key="4">
    <source>
        <dbReference type="SAM" id="MobiDB-lite"/>
    </source>
</evidence>
<proteinExistence type="predicted"/>
<dbReference type="Gene3D" id="2.40.50.100">
    <property type="match status" value="1"/>
</dbReference>
<dbReference type="InterPro" id="IPR050465">
    <property type="entry name" value="UPF0194_transport"/>
</dbReference>
<feature type="transmembrane region" description="Helical" evidence="5">
    <location>
        <begin position="75"/>
        <end position="95"/>
    </location>
</feature>
<keyword evidence="5" id="KW-0472">Membrane</keyword>
<keyword evidence="5" id="KW-0812">Transmembrane</keyword>
<comment type="caution">
    <text evidence="7">The sequence shown here is derived from an EMBL/GenBank/DDBJ whole genome shotgun (WGS) entry which is preliminary data.</text>
</comment>
<evidence type="ECO:0000313" key="7">
    <source>
        <dbReference type="EMBL" id="RUL88590.1"/>
    </source>
</evidence>
<dbReference type="InterPro" id="IPR058625">
    <property type="entry name" value="MdtA-like_BSH"/>
</dbReference>
<dbReference type="Proteomes" id="UP000280296">
    <property type="component" value="Unassembled WGS sequence"/>
</dbReference>
<keyword evidence="5" id="KW-1133">Transmembrane helix</keyword>
<feature type="region of interest" description="Disordered" evidence="4">
    <location>
        <begin position="547"/>
        <end position="571"/>
    </location>
</feature>
<comment type="subcellular location">
    <subcellularLocation>
        <location evidence="1">Cell envelope</location>
    </subcellularLocation>
</comment>
<protein>
    <submittedName>
        <fullName evidence="7">HlyD family efflux transporter periplasmic adaptor subunit</fullName>
    </submittedName>
</protein>
<dbReference type="OrthoDB" id="9760528at2"/>
<dbReference type="RefSeq" id="WP_126724516.1">
    <property type="nucleotide sequence ID" value="NZ_RYZH01000009.1"/>
</dbReference>
<evidence type="ECO:0000256" key="2">
    <source>
        <dbReference type="ARBA" id="ARBA00023054"/>
    </source>
</evidence>
<evidence type="ECO:0000256" key="5">
    <source>
        <dbReference type="SAM" id="Phobius"/>
    </source>
</evidence>
<evidence type="ECO:0000256" key="1">
    <source>
        <dbReference type="ARBA" id="ARBA00004196"/>
    </source>
</evidence>
<evidence type="ECO:0000256" key="3">
    <source>
        <dbReference type="SAM" id="Coils"/>
    </source>
</evidence>
<dbReference type="SUPFAM" id="SSF56954">
    <property type="entry name" value="Outer membrane efflux proteins (OEP)"/>
    <property type="match status" value="1"/>
</dbReference>
<accession>A0A432MMR6</accession>
<gene>
    <name evidence="7" type="ORF">TsocGM_06615</name>
</gene>
<dbReference type="PANTHER" id="PTHR32347:SF23">
    <property type="entry name" value="BLL5650 PROTEIN"/>
    <property type="match status" value="1"/>
</dbReference>
<feature type="coiled-coil region" evidence="3">
    <location>
        <begin position="153"/>
        <end position="317"/>
    </location>
</feature>
<dbReference type="PANTHER" id="PTHR32347">
    <property type="entry name" value="EFFLUX SYSTEM COMPONENT YKNX-RELATED"/>
    <property type="match status" value="1"/>
</dbReference>
<evidence type="ECO:0000259" key="6">
    <source>
        <dbReference type="Pfam" id="PF25917"/>
    </source>
</evidence>
<dbReference type="Pfam" id="PF25917">
    <property type="entry name" value="BSH_RND"/>
    <property type="match status" value="1"/>
</dbReference>